<dbReference type="AlphaFoldDB" id="A0A812NRA3"/>
<proteinExistence type="predicted"/>
<keyword evidence="2" id="KW-1185">Reference proteome</keyword>
<comment type="caution">
    <text evidence="1">The sequence shown here is derived from an EMBL/GenBank/DDBJ whole genome shotgun (WGS) entry which is preliminary data.</text>
</comment>
<evidence type="ECO:0000313" key="2">
    <source>
        <dbReference type="Proteomes" id="UP000649617"/>
    </source>
</evidence>
<feature type="non-terminal residue" evidence="1">
    <location>
        <position position="1"/>
    </location>
</feature>
<accession>A0A812NRA3</accession>
<gene>
    <name evidence="1" type="ORF">SPIL2461_LOCUS7380</name>
</gene>
<dbReference type="EMBL" id="CAJNIZ010011484">
    <property type="protein sequence ID" value="CAE7320052.1"/>
    <property type="molecule type" value="Genomic_DNA"/>
</dbReference>
<reference evidence="1" key="1">
    <citation type="submission" date="2021-02" db="EMBL/GenBank/DDBJ databases">
        <authorList>
            <person name="Dougan E. K."/>
            <person name="Rhodes N."/>
            <person name="Thang M."/>
            <person name="Chan C."/>
        </authorList>
    </citation>
    <scope>NUCLEOTIDE SEQUENCE</scope>
</reference>
<feature type="non-terminal residue" evidence="1">
    <location>
        <position position="285"/>
    </location>
</feature>
<name>A0A812NRA3_SYMPI</name>
<protein>
    <submittedName>
        <fullName evidence="1">Uncharacterized protein</fullName>
    </submittedName>
</protein>
<evidence type="ECO:0000313" key="1">
    <source>
        <dbReference type="EMBL" id="CAE7320052.1"/>
    </source>
</evidence>
<organism evidence="1 2">
    <name type="scientific">Symbiodinium pilosum</name>
    <name type="common">Dinoflagellate</name>
    <dbReference type="NCBI Taxonomy" id="2952"/>
    <lineage>
        <taxon>Eukaryota</taxon>
        <taxon>Sar</taxon>
        <taxon>Alveolata</taxon>
        <taxon>Dinophyceae</taxon>
        <taxon>Suessiales</taxon>
        <taxon>Symbiodiniaceae</taxon>
        <taxon>Symbiodinium</taxon>
    </lineage>
</organism>
<dbReference type="Proteomes" id="UP000649617">
    <property type="component" value="Unassembled WGS sequence"/>
</dbReference>
<sequence>GLAENKPPVLLAWSTAMGKAAHEYSDKPVQWFLSMVSGGKHVELLALPASDKALLGYGVERLMRGLAVVEDSRAPDGQKKPIFSQEAWDTKALVREAAVAMADLDAFAKEVPNADIPGLKEAASMLLEKGKTSAMRLAVALREGKASLIDVYTESVATIAIVRDLDATAPYPDSALELKKTVDLVNSFTSWRQDFPEGMSTHLAALDEEMAKEPSPTQALVETYHVMAIEIFHRALTTQKPWTDEFAEGLLKDVTGLIKFVTGHLQLTKKIVAGVITERLDLLQK</sequence>